<evidence type="ECO:0000313" key="2">
    <source>
        <dbReference type="EMBL" id="KAJ1724130.1"/>
    </source>
</evidence>
<dbReference type="Pfam" id="PF04321">
    <property type="entry name" value="RmlD_sub_bind"/>
    <property type="match status" value="1"/>
</dbReference>
<dbReference type="AlphaFoldDB" id="A0A9W7Y3Q6"/>
<dbReference type="OrthoDB" id="6235964at2759"/>
<proteinExistence type="predicted"/>
<dbReference type="PANTHER" id="PTHR10491:SF4">
    <property type="entry name" value="METHIONINE ADENOSYLTRANSFERASE 2 SUBUNIT BETA"/>
    <property type="match status" value="1"/>
</dbReference>
<sequence>MAIAVVVTGASGLLGRQVLAEAQGREGVDAIGLALTRTQNGLQKLDLTDESAVHAFFEHTRPDVIIHCAAERRPDIAASNPDLAEHLNAHVPGLLSHVAKEYGAFIIYVSTDYVFDGCNPPYGVADEPNPLNFYGRTKLAGERETLRENPNAAVLRVPLLYGQVEYPGESAVDVLLAPVRDPSKQTKMDDIQDRFPTCVDDVARVLLDMAQAGVGADNKRMRGIFHVSAKERMTKYAISLMFAQILGIDNTDHLVAVRELPKEDAGGVQRPGDTQMSNQTLEEAGISPSFVPFKQWWTKYLLKS</sequence>
<dbReference type="CDD" id="cd05254">
    <property type="entry name" value="dTDP_HR_like_SDR_e"/>
    <property type="match status" value="1"/>
</dbReference>
<evidence type="ECO:0000259" key="1">
    <source>
        <dbReference type="Pfam" id="PF04321"/>
    </source>
</evidence>
<comment type="caution">
    <text evidence="2">The sequence shown here is derived from an EMBL/GenBank/DDBJ whole genome shotgun (WGS) entry which is preliminary data.</text>
</comment>
<gene>
    <name evidence="2" type="ORF">LPJ53_001593</name>
</gene>
<dbReference type="Proteomes" id="UP001149813">
    <property type="component" value="Unassembled WGS sequence"/>
</dbReference>
<dbReference type="GO" id="GO:0006556">
    <property type="term" value="P:S-adenosylmethionine biosynthetic process"/>
    <property type="evidence" value="ECO:0007669"/>
    <property type="project" value="TreeGrafter"/>
</dbReference>
<protein>
    <recommendedName>
        <fullName evidence="1">RmlD-like substrate binding domain-containing protein</fullName>
    </recommendedName>
</protein>
<dbReference type="SUPFAM" id="SSF51735">
    <property type="entry name" value="NAD(P)-binding Rossmann-fold domains"/>
    <property type="match status" value="1"/>
</dbReference>
<dbReference type="PANTHER" id="PTHR10491">
    <property type="entry name" value="DTDP-4-DEHYDRORHAMNOSE REDUCTASE"/>
    <property type="match status" value="1"/>
</dbReference>
<dbReference type="GO" id="GO:0048269">
    <property type="term" value="C:methionine adenosyltransferase complex"/>
    <property type="evidence" value="ECO:0007669"/>
    <property type="project" value="TreeGrafter"/>
</dbReference>
<evidence type="ECO:0000313" key="3">
    <source>
        <dbReference type="Proteomes" id="UP001149813"/>
    </source>
</evidence>
<dbReference type="Gene3D" id="3.40.50.720">
    <property type="entry name" value="NAD(P)-binding Rossmann-like Domain"/>
    <property type="match status" value="1"/>
</dbReference>
<dbReference type="FunFam" id="3.40.50.720:FF:000357">
    <property type="entry name" value="Methionine adenosyltransferase 2 subunit beta"/>
    <property type="match status" value="1"/>
</dbReference>
<name>A0A9W7Y3Q6_9FUNG</name>
<dbReference type="EMBL" id="JANBOJ010000041">
    <property type="protein sequence ID" value="KAJ1724130.1"/>
    <property type="molecule type" value="Genomic_DNA"/>
</dbReference>
<dbReference type="GO" id="GO:0048270">
    <property type="term" value="F:methionine adenosyltransferase regulator activity"/>
    <property type="evidence" value="ECO:0007669"/>
    <property type="project" value="TreeGrafter"/>
</dbReference>
<organism evidence="2 3">
    <name type="scientific">Coemansia erecta</name>
    <dbReference type="NCBI Taxonomy" id="147472"/>
    <lineage>
        <taxon>Eukaryota</taxon>
        <taxon>Fungi</taxon>
        <taxon>Fungi incertae sedis</taxon>
        <taxon>Zoopagomycota</taxon>
        <taxon>Kickxellomycotina</taxon>
        <taxon>Kickxellomycetes</taxon>
        <taxon>Kickxellales</taxon>
        <taxon>Kickxellaceae</taxon>
        <taxon>Coemansia</taxon>
    </lineage>
</organism>
<reference evidence="2" key="1">
    <citation type="submission" date="2022-07" db="EMBL/GenBank/DDBJ databases">
        <title>Phylogenomic reconstructions and comparative analyses of Kickxellomycotina fungi.</title>
        <authorList>
            <person name="Reynolds N.K."/>
            <person name="Stajich J.E."/>
            <person name="Barry K."/>
            <person name="Grigoriev I.V."/>
            <person name="Crous P."/>
            <person name="Smith M.E."/>
        </authorList>
    </citation>
    <scope>NUCLEOTIDE SEQUENCE</scope>
    <source>
        <strain evidence="2">NBRC 32514</strain>
    </source>
</reference>
<dbReference type="InterPro" id="IPR036291">
    <property type="entry name" value="NAD(P)-bd_dom_sf"/>
</dbReference>
<keyword evidence="3" id="KW-1185">Reference proteome</keyword>
<accession>A0A9W7Y3Q6</accession>
<dbReference type="InterPro" id="IPR005913">
    <property type="entry name" value="dTDP_dehydrorham_reduct"/>
</dbReference>
<feature type="domain" description="RmlD-like substrate binding" evidence="1">
    <location>
        <begin position="5"/>
        <end position="286"/>
    </location>
</feature>
<dbReference type="InterPro" id="IPR029903">
    <property type="entry name" value="RmlD-like-bd"/>
</dbReference>